<reference evidence="2" key="1">
    <citation type="submission" date="2020-05" db="UniProtKB">
        <authorList>
            <consortium name="EnsemblMetazoa"/>
        </authorList>
    </citation>
    <scope>IDENTIFICATION</scope>
    <source>
        <strain evidence="2">FUMOZ</strain>
    </source>
</reference>
<dbReference type="AlphaFoldDB" id="A0A182S3C7"/>
<protein>
    <submittedName>
        <fullName evidence="2">Uncharacterized protein</fullName>
    </submittedName>
</protein>
<evidence type="ECO:0000256" key="1">
    <source>
        <dbReference type="SAM" id="SignalP"/>
    </source>
</evidence>
<feature type="chain" id="PRO_5008135338" evidence="1">
    <location>
        <begin position="23"/>
        <end position="180"/>
    </location>
</feature>
<dbReference type="VEuPathDB" id="VectorBase:AFUN014932"/>
<proteinExistence type="predicted"/>
<name>A0A182S3C7_ANOFN</name>
<keyword evidence="1" id="KW-0732">Signal</keyword>
<evidence type="ECO:0000313" key="2">
    <source>
        <dbReference type="EnsemblMetazoa" id="AFUN014932-PA"/>
    </source>
</evidence>
<dbReference type="EnsemblMetazoa" id="AFUN014932-RA">
    <property type="protein sequence ID" value="AFUN014932-PA"/>
    <property type="gene ID" value="AFUN014932"/>
</dbReference>
<accession>A0A182S3C7</accession>
<organism evidence="2">
    <name type="scientific">Anopheles funestus</name>
    <name type="common">African malaria mosquito</name>
    <dbReference type="NCBI Taxonomy" id="62324"/>
    <lineage>
        <taxon>Eukaryota</taxon>
        <taxon>Metazoa</taxon>
        <taxon>Ecdysozoa</taxon>
        <taxon>Arthropoda</taxon>
        <taxon>Hexapoda</taxon>
        <taxon>Insecta</taxon>
        <taxon>Pterygota</taxon>
        <taxon>Neoptera</taxon>
        <taxon>Endopterygota</taxon>
        <taxon>Diptera</taxon>
        <taxon>Nematocera</taxon>
        <taxon>Culicoidea</taxon>
        <taxon>Culicidae</taxon>
        <taxon>Anophelinae</taxon>
        <taxon>Anopheles</taxon>
    </lineage>
</organism>
<sequence>MQWSNRLMIVLLVLSLEATCHCDDETPVTSMEDEVEPVTTERNEPPYQGCCLNENCPNVSSDGLQTANCEQCCAEEQITTVSENEEPTTEPNEFTMSILSTTTTTTAATATTTKPPARTYGRMVRFGGKRRMSRPTTAKPQRTPTVNSRTLLNRRGLFNPELRNRYLGRFHSTTTTEPGN</sequence>
<feature type="signal peptide" evidence="1">
    <location>
        <begin position="1"/>
        <end position="22"/>
    </location>
</feature>